<comment type="similarity">
    <text evidence="1">Belongs to the ADISSP family.</text>
</comment>
<keyword evidence="5" id="KW-1185">Reference proteome</keyword>
<evidence type="ECO:0000256" key="3">
    <source>
        <dbReference type="SAM" id="MobiDB-lite"/>
    </source>
</evidence>
<dbReference type="PANTHER" id="PTHR13287">
    <property type="entry name" value="ADIPOSE-SECRETED SIGNALING PROTEIN"/>
    <property type="match status" value="1"/>
</dbReference>
<sequence>MAAADCSTLTAPSVSTEQPVVEMETDIAKVVVEETTIIEEDEDEEDKPRITRPRGSSRVHFPEDVHDPEIHVSRENNASIDVNVGFLQCSHRYQVCFTVGDSIKGEVDIPLVDKSTGVLSAEAFPTQNGDGHDVTIQLLNHKDGVVSEDIELVSRTEPSKTVKVVLHCRFINPGKDQGTPQVKEGVQTLCLEPDPSAEESEGSDWTPFE</sequence>
<feature type="region of interest" description="Disordered" evidence="3">
    <location>
        <begin position="38"/>
        <end position="62"/>
    </location>
</feature>
<dbReference type="RefSeq" id="XP_038046251.1">
    <property type="nucleotide sequence ID" value="XM_038190323.1"/>
</dbReference>
<dbReference type="Proteomes" id="UP000887568">
    <property type="component" value="Unplaced"/>
</dbReference>
<dbReference type="EnsemblMetazoa" id="XM_038190323.1">
    <property type="protein sequence ID" value="XP_038046251.1"/>
    <property type="gene ID" value="LOC119720591"/>
</dbReference>
<evidence type="ECO:0000313" key="5">
    <source>
        <dbReference type="Proteomes" id="UP000887568"/>
    </source>
</evidence>
<name>A0A913Z5G7_PATMI</name>
<dbReference type="PANTHER" id="PTHR13287:SF2">
    <property type="entry name" value="ADIPOSE-SECRETED SIGNALING PROTEIN"/>
    <property type="match status" value="1"/>
</dbReference>
<organism evidence="4 5">
    <name type="scientific">Patiria miniata</name>
    <name type="common">Bat star</name>
    <name type="synonym">Asterina miniata</name>
    <dbReference type="NCBI Taxonomy" id="46514"/>
    <lineage>
        <taxon>Eukaryota</taxon>
        <taxon>Metazoa</taxon>
        <taxon>Echinodermata</taxon>
        <taxon>Eleutherozoa</taxon>
        <taxon>Asterozoa</taxon>
        <taxon>Asteroidea</taxon>
        <taxon>Valvatacea</taxon>
        <taxon>Valvatida</taxon>
        <taxon>Asterinidae</taxon>
        <taxon>Patiria</taxon>
    </lineage>
</organism>
<reference evidence="4" key="1">
    <citation type="submission" date="2022-11" db="UniProtKB">
        <authorList>
            <consortium name="EnsemblMetazoa"/>
        </authorList>
    </citation>
    <scope>IDENTIFICATION</scope>
</reference>
<dbReference type="OrthoDB" id="6246153at2759"/>
<dbReference type="OMA" id="GVRCIGM"/>
<evidence type="ECO:0000256" key="1">
    <source>
        <dbReference type="ARBA" id="ARBA00035018"/>
    </source>
</evidence>
<evidence type="ECO:0000313" key="4">
    <source>
        <dbReference type="EnsemblMetazoa" id="XP_038046251.1"/>
    </source>
</evidence>
<dbReference type="GeneID" id="119720591"/>
<dbReference type="AlphaFoldDB" id="A0A913Z5G7"/>
<accession>A0A913Z5G7</accession>
<dbReference type="InterPro" id="IPR026794">
    <property type="entry name" value="ADISSP"/>
</dbReference>
<protein>
    <recommendedName>
        <fullName evidence="2">Adipose-secreted signaling protein</fullName>
    </recommendedName>
</protein>
<dbReference type="Pfam" id="PF15006">
    <property type="entry name" value="DUF4517"/>
    <property type="match status" value="1"/>
</dbReference>
<evidence type="ECO:0000256" key="2">
    <source>
        <dbReference type="ARBA" id="ARBA00035300"/>
    </source>
</evidence>
<proteinExistence type="inferred from homology"/>